<proteinExistence type="predicted"/>
<accession>A0A8S5RY43</accession>
<reference evidence="1" key="1">
    <citation type="journal article" date="2021" name="Proc. Natl. Acad. Sci. U.S.A.">
        <title>A Catalog of Tens of Thousands of Viruses from Human Metagenomes Reveals Hidden Associations with Chronic Diseases.</title>
        <authorList>
            <person name="Tisza M.J."/>
            <person name="Buck C.B."/>
        </authorList>
    </citation>
    <scope>NUCLEOTIDE SEQUENCE</scope>
    <source>
        <strain evidence="1">CtKFg29</strain>
    </source>
</reference>
<sequence>MSTQIEITRLQTARNKLRTWLVGLGLAASTDKLDALADKASAIKNNGAIDAQVKEGESYTVPKGYHDGTGTVKGVSGGGNYQLQAKSVTPTKEQQAITADQGYYGLSGVTVSAIPENYQDVSATTAAPADVLANKVFVGADGVTQAGTMPDNGAVSKVLDATTGNHEYTVPAGKHSGAGKVSVVLETKSATPSEAAQDITPTKGKVLGKVTVGAIPAKYKDVSGVTAGAADVLIGKFIVLADGSKVEGTMANNGAIAKTIDGLTQTSASIPAGYTSGGTVSLTDAIETALAAI</sequence>
<dbReference type="EMBL" id="BK032507">
    <property type="protein sequence ID" value="DAF43495.1"/>
    <property type="molecule type" value="Genomic_DNA"/>
</dbReference>
<name>A0A8S5RY43_9CAUD</name>
<evidence type="ECO:0000313" key="1">
    <source>
        <dbReference type="EMBL" id="DAF43495.1"/>
    </source>
</evidence>
<protein>
    <submittedName>
        <fullName evidence="1">Uncharacterized protein</fullName>
    </submittedName>
</protein>
<organism evidence="1">
    <name type="scientific">Myoviridae sp. ctKFg29</name>
    <dbReference type="NCBI Taxonomy" id="2827675"/>
    <lineage>
        <taxon>Viruses</taxon>
        <taxon>Duplodnaviria</taxon>
        <taxon>Heunggongvirae</taxon>
        <taxon>Uroviricota</taxon>
        <taxon>Caudoviricetes</taxon>
    </lineage>
</organism>